<reference evidence="3" key="1">
    <citation type="submission" date="2017-02" db="UniProtKB">
        <authorList>
            <consortium name="WormBaseParasite"/>
        </authorList>
    </citation>
    <scope>IDENTIFICATION</scope>
</reference>
<dbReference type="AlphaFoldDB" id="A0A0N4VSF1"/>
<proteinExistence type="predicted"/>
<reference evidence="1 2" key="2">
    <citation type="submission" date="2018-11" db="EMBL/GenBank/DDBJ databases">
        <authorList>
            <consortium name="Pathogen Informatics"/>
        </authorList>
    </citation>
    <scope>NUCLEOTIDE SEQUENCE [LARGE SCALE GENOMIC DNA]</scope>
    <source>
        <strain evidence="1 2">MHpl1</strain>
    </source>
</reference>
<dbReference type="Proteomes" id="UP000268014">
    <property type="component" value="Unassembled WGS sequence"/>
</dbReference>
<gene>
    <name evidence="1" type="ORF">HPLM_LOCUS219</name>
</gene>
<name>A0A0N4VSF1_HAEPC</name>
<keyword evidence="2" id="KW-1185">Reference proteome</keyword>
<evidence type="ECO:0000313" key="1">
    <source>
        <dbReference type="EMBL" id="VDO04800.1"/>
    </source>
</evidence>
<organism evidence="3">
    <name type="scientific">Haemonchus placei</name>
    <name type="common">Barber's pole worm</name>
    <dbReference type="NCBI Taxonomy" id="6290"/>
    <lineage>
        <taxon>Eukaryota</taxon>
        <taxon>Metazoa</taxon>
        <taxon>Ecdysozoa</taxon>
        <taxon>Nematoda</taxon>
        <taxon>Chromadorea</taxon>
        <taxon>Rhabditida</taxon>
        <taxon>Rhabditina</taxon>
        <taxon>Rhabditomorpha</taxon>
        <taxon>Strongyloidea</taxon>
        <taxon>Trichostrongylidae</taxon>
        <taxon>Haemonchus</taxon>
    </lineage>
</organism>
<evidence type="ECO:0000313" key="2">
    <source>
        <dbReference type="Proteomes" id="UP000268014"/>
    </source>
</evidence>
<evidence type="ECO:0000313" key="3">
    <source>
        <dbReference type="WBParaSite" id="HPLM_0000021801-mRNA-1"/>
    </source>
</evidence>
<accession>A0A0N4VSF1</accession>
<dbReference type="EMBL" id="UZAF01000125">
    <property type="protein sequence ID" value="VDO04800.1"/>
    <property type="molecule type" value="Genomic_DNA"/>
</dbReference>
<sequence length="67" mass="7744">MADWRQITPTMPGIDPFDGFLISVRNAVVGGRRLLNEFCALGDESPPRSRLIHAKEQWKWVEMLKDF</sequence>
<protein>
    <submittedName>
        <fullName evidence="3">Tnp_DNA_bind domain-containing protein</fullName>
    </submittedName>
</protein>
<dbReference type="WBParaSite" id="HPLM_0000021801-mRNA-1">
    <property type="protein sequence ID" value="HPLM_0000021801-mRNA-1"/>
    <property type="gene ID" value="HPLM_0000021801"/>
</dbReference>